<evidence type="ECO:0000256" key="11">
    <source>
        <dbReference type="ARBA" id="ARBA00023316"/>
    </source>
</evidence>
<dbReference type="PANTHER" id="PTHR46471:SF2">
    <property type="entry name" value="CHITIN DEACETYLASE-RELATED"/>
    <property type="match status" value="1"/>
</dbReference>
<dbReference type="InterPro" id="IPR002509">
    <property type="entry name" value="NODB_dom"/>
</dbReference>
<feature type="domain" description="NodB homology" evidence="12">
    <location>
        <begin position="73"/>
        <end position="277"/>
    </location>
</feature>
<evidence type="ECO:0000256" key="2">
    <source>
        <dbReference type="ARBA" id="ARBA00004609"/>
    </source>
</evidence>
<dbReference type="Proteomes" id="UP000815677">
    <property type="component" value="Unassembled WGS sequence"/>
</dbReference>
<keyword evidence="14" id="KW-1185">Reference proteome</keyword>
<organism evidence="13 14">
    <name type="scientific">Mycena chlorophos</name>
    <name type="common">Agaric fungus</name>
    <name type="synonym">Agaricus chlorophos</name>
    <dbReference type="NCBI Taxonomy" id="658473"/>
    <lineage>
        <taxon>Eukaryota</taxon>
        <taxon>Fungi</taxon>
        <taxon>Dikarya</taxon>
        <taxon>Basidiomycota</taxon>
        <taxon>Agaricomycotina</taxon>
        <taxon>Agaricomycetes</taxon>
        <taxon>Agaricomycetidae</taxon>
        <taxon>Agaricales</taxon>
        <taxon>Marasmiineae</taxon>
        <taxon>Mycenaceae</taxon>
        <taxon>Mycena</taxon>
    </lineage>
</organism>
<accession>A0ABQ0LN43</accession>
<sequence length="325" mass="35892">MPTASSASSFTDSQMYPSQPIIVILAAVLSFTGTTAAYPESTSGSGTVPASTPAYSKATIPMAAVITSCVKPNTIALTFDDGPFIYMRNISDLFAKYDAKATFFVSKLPVSSPSSAPNQTLLQTETTVHDCIYSPDVVGNLRYAFEAGHQIASHTWSHPNLERCSSDEIHSEITLLNTALLEILGIKTQFIRPPYGNYNTLVRQIVAQHNMSLVVWDFDSGDSVGEAWPDSEKDYEAEFEKHVTNLIALNHETEVNTVTEVIPWVLPELLSKGYKAVTVAECLGVEPYTFVGSFGERDVGCLRRFRKNTRFKDIEERDEARSYVY</sequence>
<keyword evidence="11" id="KW-0961">Cell wall biogenesis/degradation</keyword>
<keyword evidence="7" id="KW-0378">Hydrolase</keyword>
<protein>
    <submittedName>
        <fullName evidence="13">Chitin deacetylase</fullName>
    </submittedName>
</protein>
<evidence type="ECO:0000256" key="8">
    <source>
        <dbReference type="ARBA" id="ARBA00023136"/>
    </source>
</evidence>
<comment type="subcellular location">
    <subcellularLocation>
        <location evidence="2">Cell membrane</location>
        <topology evidence="2">Lipid-anchor</topology>
        <topology evidence="2">GPI-anchor</topology>
    </subcellularLocation>
</comment>
<evidence type="ECO:0000313" key="14">
    <source>
        <dbReference type="Proteomes" id="UP000815677"/>
    </source>
</evidence>
<keyword evidence="9" id="KW-0119">Carbohydrate metabolism</keyword>
<dbReference type="EMBL" id="DF847781">
    <property type="protein sequence ID" value="GAT52520.1"/>
    <property type="molecule type" value="Genomic_DNA"/>
</dbReference>
<evidence type="ECO:0000256" key="4">
    <source>
        <dbReference type="ARBA" id="ARBA00022622"/>
    </source>
</evidence>
<dbReference type="PANTHER" id="PTHR46471">
    <property type="entry name" value="CHITIN DEACETYLASE"/>
    <property type="match status" value="1"/>
</dbReference>
<keyword evidence="8" id="KW-0472">Membrane</keyword>
<dbReference type="Gene3D" id="3.20.20.370">
    <property type="entry name" value="Glycoside hydrolase/deacetylase"/>
    <property type="match status" value="1"/>
</dbReference>
<evidence type="ECO:0000256" key="1">
    <source>
        <dbReference type="ARBA" id="ARBA00001941"/>
    </source>
</evidence>
<evidence type="ECO:0000256" key="6">
    <source>
        <dbReference type="ARBA" id="ARBA00022729"/>
    </source>
</evidence>
<dbReference type="InterPro" id="IPR011330">
    <property type="entry name" value="Glyco_hydro/deAcase_b/a-brl"/>
</dbReference>
<evidence type="ECO:0000313" key="13">
    <source>
        <dbReference type="EMBL" id="GAT52520.1"/>
    </source>
</evidence>
<evidence type="ECO:0000256" key="9">
    <source>
        <dbReference type="ARBA" id="ARBA00023277"/>
    </source>
</evidence>
<gene>
    <name evidence="13" type="ORF">MCHLO_09563</name>
</gene>
<name>A0ABQ0LN43_MYCCL</name>
<dbReference type="Pfam" id="PF01522">
    <property type="entry name" value="Polysacc_deac_1"/>
    <property type="match status" value="1"/>
</dbReference>
<evidence type="ECO:0000259" key="12">
    <source>
        <dbReference type="PROSITE" id="PS51677"/>
    </source>
</evidence>
<keyword evidence="4" id="KW-0336">GPI-anchor</keyword>
<keyword evidence="5" id="KW-0479">Metal-binding</keyword>
<evidence type="ECO:0000256" key="7">
    <source>
        <dbReference type="ARBA" id="ARBA00022801"/>
    </source>
</evidence>
<evidence type="ECO:0000256" key="3">
    <source>
        <dbReference type="ARBA" id="ARBA00022475"/>
    </source>
</evidence>
<proteinExistence type="predicted"/>
<comment type="cofactor">
    <cofactor evidence="1">
        <name>Co(2+)</name>
        <dbReference type="ChEBI" id="CHEBI:48828"/>
    </cofactor>
</comment>
<keyword evidence="10" id="KW-0449">Lipoprotein</keyword>
<evidence type="ECO:0000256" key="10">
    <source>
        <dbReference type="ARBA" id="ARBA00023288"/>
    </source>
</evidence>
<keyword evidence="4" id="KW-0325">Glycoprotein</keyword>
<keyword evidence="3" id="KW-1003">Cell membrane</keyword>
<dbReference type="SUPFAM" id="SSF88713">
    <property type="entry name" value="Glycoside hydrolase/deacetylase"/>
    <property type="match status" value="1"/>
</dbReference>
<reference evidence="13" key="1">
    <citation type="submission" date="2014-09" db="EMBL/GenBank/DDBJ databases">
        <title>Genome sequence of the luminous mushroom Mycena chlorophos for searching fungal bioluminescence genes.</title>
        <authorList>
            <person name="Tanaka Y."/>
            <person name="Kasuga D."/>
            <person name="Oba Y."/>
            <person name="Hase S."/>
            <person name="Sato K."/>
            <person name="Oba Y."/>
            <person name="Sakakibara Y."/>
        </authorList>
    </citation>
    <scope>NUCLEOTIDE SEQUENCE</scope>
</reference>
<keyword evidence="6" id="KW-0732">Signal</keyword>
<evidence type="ECO:0000256" key="5">
    <source>
        <dbReference type="ARBA" id="ARBA00022723"/>
    </source>
</evidence>
<dbReference type="PROSITE" id="PS51677">
    <property type="entry name" value="NODB"/>
    <property type="match status" value="1"/>
</dbReference>